<accession>A0A7W7VUZ9</accession>
<comment type="caution">
    <text evidence="1">The sequence shown here is derived from an EMBL/GenBank/DDBJ whole genome shotgun (WGS) entry which is preliminary data.</text>
</comment>
<keyword evidence="2" id="KW-1185">Reference proteome</keyword>
<proteinExistence type="predicted"/>
<sequence>MTNVTDISDIFHCSTTHPYGSVEMFPRSTPREEYVP</sequence>
<dbReference type="AlphaFoldDB" id="A0A7W7VUZ9"/>
<evidence type="ECO:0000313" key="2">
    <source>
        <dbReference type="Proteomes" id="UP000540506"/>
    </source>
</evidence>
<name>A0A7W7VUZ9_KITKI</name>
<evidence type="ECO:0000313" key="1">
    <source>
        <dbReference type="EMBL" id="MBB4923877.1"/>
    </source>
</evidence>
<protein>
    <submittedName>
        <fullName evidence="1">Uncharacterized protein</fullName>
    </submittedName>
</protein>
<organism evidence="1 2">
    <name type="scientific">Kitasatospora kifunensis</name>
    <name type="common">Streptomyces kifunensis</name>
    <dbReference type="NCBI Taxonomy" id="58351"/>
    <lineage>
        <taxon>Bacteria</taxon>
        <taxon>Bacillati</taxon>
        <taxon>Actinomycetota</taxon>
        <taxon>Actinomycetes</taxon>
        <taxon>Kitasatosporales</taxon>
        <taxon>Streptomycetaceae</taxon>
        <taxon>Kitasatospora</taxon>
    </lineage>
</organism>
<gene>
    <name evidence="1" type="ORF">FHR34_002870</name>
</gene>
<dbReference type="EMBL" id="JACHJV010000001">
    <property type="protein sequence ID" value="MBB4923877.1"/>
    <property type="molecule type" value="Genomic_DNA"/>
</dbReference>
<reference evidence="1 2" key="1">
    <citation type="submission" date="2020-08" db="EMBL/GenBank/DDBJ databases">
        <title>Sequencing the genomes of 1000 actinobacteria strains.</title>
        <authorList>
            <person name="Klenk H.-P."/>
        </authorList>
    </citation>
    <scope>NUCLEOTIDE SEQUENCE [LARGE SCALE GENOMIC DNA]</scope>
    <source>
        <strain evidence="1 2">DSM 41654</strain>
    </source>
</reference>
<dbReference type="Proteomes" id="UP000540506">
    <property type="component" value="Unassembled WGS sequence"/>
</dbReference>